<dbReference type="InterPro" id="IPR045851">
    <property type="entry name" value="AMP-bd_C_sf"/>
</dbReference>
<gene>
    <name evidence="10" type="ORF">EA462_16750</name>
</gene>
<keyword evidence="3" id="KW-0436">Ligase</keyword>
<organism evidence="10 11">
    <name type="scientific">Natrarchaeobius halalkaliphilus</name>
    <dbReference type="NCBI Taxonomy" id="1679091"/>
    <lineage>
        <taxon>Archaea</taxon>
        <taxon>Methanobacteriati</taxon>
        <taxon>Methanobacteriota</taxon>
        <taxon>Stenosarchaea group</taxon>
        <taxon>Halobacteria</taxon>
        <taxon>Halobacteriales</taxon>
        <taxon>Natrialbaceae</taxon>
        <taxon>Natrarchaeobius</taxon>
    </lineage>
</organism>
<proteinExistence type="inferred from homology"/>
<evidence type="ECO:0000256" key="2">
    <source>
        <dbReference type="ARBA" id="ARBA00013275"/>
    </source>
</evidence>
<dbReference type="Pfam" id="PF16177">
    <property type="entry name" value="ACAS_N"/>
    <property type="match status" value="1"/>
</dbReference>
<dbReference type="EMBL" id="REFY01000007">
    <property type="protein sequence ID" value="RQG86783.1"/>
    <property type="molecule type" value="Genomic_DNA"/>
</dbReference>
<dbReference type="Pfam" id="PF13193">
    <property type="entry name" value="AMP-binding_C"/>
    <property type="match status" value="1"/>
</dbReference>
<evidence type="ECO:0000313" key="11">
    <source>
        <dbReference type="Proteomes" id="UP000273828"/>
    </source>
</evidence>
<evidence type="ECO:0000259" key="9">
    <source>
        <dbReference type="Pfam" id="PF16177"/>
    </source>
</evidence>
<dbReference type="SUPFAM" id="SSF56801">
    <property type="entry name" value="Acetyl-CoA synthetase-like"/>
    <property type="match status" value="1"/>
</dbReference>
<dbReference type="Proteomes" id="UP000273828">
    <property type="component" value="Unassembled WGS sequence"/>
</dbReference>
<feature type="domain" description="AMP-dependent synthetase/ligase" evidence="7">
    <location>
        <begin position="89"/>
        <end position="467"/>
    </location>
</feature>
<feature type="domain" description="Acetyl-coenzyme A synthetase N-terminal" evidence="9">
    <location>
        <begin position="30"/>
        <end position="82"/>
    </location>
</feature>
<dbReference type="PANTHER" id="PTHR24095">
    <property type="entry name" value="ACETYL-COENZYME A SYNTHETASE"/>
    <property type="match status" value="1"/>
</dbReference>
<dbReference type="GO" id="GO:0006085">
    <property type="term" value="P:acetyl-CoA biosynthetic process"/>
    <property type="evidence" value="ECO:0007669"/>
    <property type="project" value="TreeGrafter"/>
</dbReference>
<dbReference type="InterPro" id="IPR025110">
    <property type="entry name" value="AMP-bd_C"/>
</dbReference>
<dbReference type="EC" id="6.2.1.1" evidence="2"/>
<keyword evidence="11" id="KW-1185">Reference proteome</keyword>
<dbReference type="InterPro" id="IPR042099">
    <property type="entry name" value="ANL_N_sf"/>
</dbReference>
<feature type="domain" description="AMP-binding enzyme C-terminal" evidence="8">
    <location>
        <begin position="534"/>
        <end position="609"/>
    </location>
</feature>
<dbReference type="Gene3D" id="3.40.50.12780">
    <property type="entry name" value="N-terminal domain of ligase-like"/>
    <property type="match status" value="1"/>
</dbReference>
<dbReference type="InterPro" id="IPR000873">
    <property type="entry name" value="AMP-dep_synth/lig_dom"/>
</dbReference>
<evidence type="ECO:0000256" key="6">
    <source>
        <dbReference type="SAM" id="MobiDB-lite"/>
    </source>
</evidence>
<evidence type="ECO:0000256" key="4">
    <source>
        <dbReference type="ARBA" id="ARBA00022741"/>
    </source>
</evidence>
<keyword evidence="4" id="KW-0547">Nucleotide-binding</keyword>
<evidence type="ECO:0000256" key="5">
    <source>
        <dbReference type="ARBA" id="ARBA00022840"/>
    </source>
</evidence>
<protein>
    <recommendedName>
        <fullName evidence="2">acetate--CoA ligase</fullName>
        <ecNumber evidence="2">6.2.1.1</ecNumber>
    </recommendedName>
</protein>
<dbReference type="AlphaFoldDB" id="A0A3N6MRA0"/>
<dbReference type="RefSeq" id="WP_124179677.1">
    <property type="nucleotide sequence ID" value="NZ_REFY01000007.1"/>
</dbReference>
<dbReference type="OrthoDB" id="193284at2157"/>
<dbReference type="GO" id="GO:0003987">
    <property type="term" value="F:acetate-CoA ligase activity"/>
    <property type="evidence" value="ECO:0007669"/>
    <property type="project" value="UniProtKB-EC"/>
</dbReference>
<feature type="region of interest" description="Disordered" evidence="6">
    <location>
        <begin position="1"/>
        <end position="22"/>
    </location>
</feature>
<evidence type="ECO:0000259" key="7">
    <source>
        <dbReference type="Pfam" id="PF00501"/>
    </source>
</evidence>
<reference evidence="10 11" key="1">
    <citation type="submission" date="2018-10" db="EMBL/GenBank/DDBJ databases">
        <title>Natrarchaeobius chitinivorans gen. nov., sp. nov., and Natrarchaeobius haloalkaliphilus sp. nov., alkaliphilic, chitin-utilizing haloarchaea from hypersaline alkaline lakes.</title>
        <authorList>
            <person name="Sorokin D.Y."/>
            <person name="Elcheninov A.G."/>
            <person name="Kostrikina N.A."/>
            <person name="Bale N.J."/>
            <person name="Sinninghe Damste J.S."/>
            <person name="Khijniak T.V."/>
            <person name="Kublanov I.V."/>
            <person name="Toshchakov S.V."/>
        </authorList>
    </citation>
    <scope>NUCLEOTIDE SEQUENCE [LARGE SCALE GENOMIC DNA]</scope>
    <source>
        <strain evidence="10 11">AArcht-Sl</strain>
    </source>
</reference>
<comment type="similarity">
    <text evidence="1">Belongs to the ATP-dependent AMP-binding enzyme family.</text>
</comment>
<dbReference type="InterPro" id="IPR032387">
    <property type="entry name" value="ACAS_N"/>
</dbReference>
<dbReference type="Gene3D" id="3.30.300.30">
    <property type="match status" value="1"/>
</dbReference>
<sequence length="652" mass="72800">MVTEHGTDQRHRIPPPEEFVDQANVSDPSIYDAFDERWPDCWERATSLLSWDRPYTEILERIEQPPYRRWFSDGTLNACYNCVDRHVEAGRGDEPALRWVRETGDRRTYTYADLEREVNAVAAVLRDLGVSAGDPVGVYMPRLPELPITMLAAARLGAPHMVVFAEYSPSMVASFIRETGVETLVTADGYSRNGEFRDLASSAENAIESVDHDVTVVSTTRTDEPDTDTVGLDFDALRAASRGRTVEPVTRTSTDRLFVTYASGPTGTPTGMTHLIGSYLSYVAWTTYAVLDVKPKDTLWCPAGIEWITGHSYVVYGPLVLGATTILYEGASDYPDPHRPWEIIENNDVNQFYTTPTAIRTFMDWGGEYPTAHDRSSLRLLGTVGQRIEPETWRWFYEHVGNERCPIVDTWYQAETGGITLSTLPGICAMKPGSVGPPLPGIDVAVVDAIGDPVESGDAGYLTFERPWPGFFRPVGSTDQAERYWTEFGHPDDRWIYFAKDGALRDEEYITVLGRLDDIINIGYHSKNRVHTSEIERTILDLEAVEDVAVVCGTHEIKGEAPYAFVVPVDRSSSDIHETIAETVRLDLAAQACPEACYLVPELPRTYSGSVLRQVLTDLLDGEYLGDTDMLRNPGVLDHIAVEIRQNHSSTR</sequence>
<evidence type="ECO:0000256" key="1">
    <source>
        <dbReference type="ARBA" id="ARBA00006432"/>
    </source>
</evidence>
<dbReference type="PANTHER" id="PTHR24095:SF14">
    <property type="entry name" value="ACETYL-COENZYME A SYNTHETASE 1"/>
    <property type="match status" value="1"/>
</dbReference>
<evidence type="ECO:0000259" key="8">
    <source>
        <dbReference type="Pfam" id="PF13193"/>
    </source>
</evidence>
<feature type="compositionally biased region" description="Basic and acidic residues" evidence="6">
    <location>
        <begin position="1"/>
        <end position="15"/>
    </location>
</feature>
<evidence type="ECO:0000256" key="3">
    <source>
        <dbReference type="ARBA" id="ARBA00022598"/>
    </source>
</evidence>
<dbReference type="Pfam" id="PF00501">
    <property type="entry name" value="AMP-binding"/>
    <property type="match status" value="1"/>
</dbReference>
<accession>A0A3N6MRA0</accession>
<evidence type="ECO:0000313" key="10">
    <source>
        <dbReference type="EMBL" id="RQG86783.1"/>
    </source>
</evidence>
<keyword evidence="5" id="KW-0067">ATP-binding</keyword>
<name>A0A3N6MRA0_9EURY</name>
<dbReference type="GO" id="GO:0005524">
    <property type="term" value="F:ATP binding"/>
    <property type="evidence" value="ECO:0007669"/>
    <property type="project" value="UniProtKB-KW"/>
</dbReference>
<comment type="caution">
    <text evidence="10">The sequence shown here is derived from an EMBL/GenBank/DDBJ whole genome shotgun (WGS) entry which is preliminary data.</text>
</comment>